<organism evidence="1 2">
    <name type="scientific">Phlebiopsis gigantea (strain 11061_1 CR5-6)</name>
    <name type="common">White-rot fungus</name>
    <name type="synonym">Peniophora gigantea</name>
    <dbReference type="NCBI Taxonomy" id="745531"/>
    <lineage>
        <taxon>Eukaryota</taxon>
        <taxon>Fungi</taxon>
        <taxon>Dikarya</taxon>
        <taxon>Basidiomycota</taxon>
        <taxon>Agaricomycotina</taxon>
        <taxon>Agaricomycetes</taxon>
        <taxon>Polyporales</taxon>
        <taxon>Phanerochaetaceae</taxon>
        <taxon>Phlebiopsis</taxon>
    </lineage>
</organism>
<dbReference type="AlphaFoldDB" id="A0A0C3PWI2"/>
<evidence type="ECO:0000313" key="1">
    <source>
        <dbReference type="EMBL" id="KIP12348.1"/>
    </source>
</evidence>
<dbReference type="HOGENOM" id="CLU_2498621_0_0_1"/>
<evidence type="ECO:0000313" key="2">
    <source>
        <dbReference type="Proteomes" id="UP000053257"/>
    </source>
</evidence>
<name>A0A0C3PWI2_PHLG1</name>
<dbReference type="Proteomes" id="UP000053257">
    <property type="component" value="Unassembled WGS sequence"/>
</dbReference>
<proteinExistence type="predicted"/>
<accession>A0A0C3PWI2</accession>
<protein>
    <submittedName>
        <fullName evidence="1">Uncharacterized protein</fullName>
    </submittedName>
</protein>
<keyword evidence="2" id="KW-1185">Reference proteome</keyword>
<sequence length="86" mass="9779">MRVYRGSRARKLRSLCICAYAWILFCWRLTTRFVASPGLQLMCESRCCSVNFQVHPRCATDGSTQIVAHSHRGPTDDLDNIVDYGP</sequence>
<dbReference type="EMBL" id="KN840440">
    <property type="protein sequence ID" value="KIP12348.1"/>
    <property type="molecule type" value="Genomic_DNA"/>
</dbReference>
<reference evidence="1 2" key="1">
    <citation type="journal article" date="2014" name="PLoS Genet.">
        <title>Analysis of the Phlebiopsis gigantea genome, transcriptome and secretome provides insight into its pioneer colonization strategies of wood.</title>
        <authorList>
            <person name="Hori C."/>
            <person name="Ishida T."/>
            <person name="Igarashi K."/>
            <person name="Samejima M."/>
            <person name="Suzuki H."/>
            <person name="Master E."/>
            <person name="Ferreira P."/>
            <person name="Ruiz-Duenas F.J."/>
            <person name="Held B."/>
            <person name="Canessa P."/>
            <person name="Larrondo L.F."/>
            <person name="Schmoll M."/>
            <person name="Druzhinina I.S."/>
            <person name="Kubicek C.P."/>
            <person name="Gaskell J.A."/>
            <person name="Kersten P."/>
            <person name="St John F."/>
            <person name="Glasner J."/>
            <person name="Sabat G."/>
            <person name="Splinter BonDurant S."/>
            <person name="Syed K."/>
            <person name="Yadav J."/>
            <person name="Mgbeahuruike A.C."/>
            <person name="Kovalchuk A."/>
            <person name="Asiegbu F.O."/>
            <person name="Lackner G."/>
            <person name="Hoffmeister D."/>
            <person name="Rencoret J."/>
            <person name="Gutierrez A."/>
            <person name="Sun H."/>
            <person name="Lindquist E."/>
            <person name="Barry K."/>
            <person name="Riley R."/>
            <person name="Grigoriev I.V."/>
            <person name="Henrissat B."/>
            <person name="Kues U."/>
            <person name="Berka R.M."/>
            <person name="Martinez A.T."/>
            <person name="Covert S.F."/>
            <person name="Blanchette R.A."/>
            <person name="Cullen D."/>
        </authorList>
    </citation>
    <scope>NUCLEOTIDE SEQUENCE [LARGE SCALE GENOMIC DNA]</scope>
    <source>
        <strain evidence="1 2">11061_1 CR5-6</strain>
    </source>
</reference>
<gene>
    <name evidence="1" type="ORF">PHLGIDRAFT_331484</name>
</gene>